<accession>A0A0R1UTF1</accession>
<organism evidence="3 4">
    <name type="scientific">Limosilactobacillus equigenerosi DSM 18793 = JCM 14505</name>
    <dbReference type="NCBI Taxonomy" id="1423742"/>
    <lineage>
        <taxon>Bacteria</taxon>
        <taxon>Bacillati</taxon>
        <taxon>Bacillota</taxon>
        <taxon>Bacilli</taxon>
        <taxon>Lactobacillales</taxon>
        <taxon>Lactobacillaceae</taxon>
        <taxon>Limosilactobacillus</taxon>
    </lineage>
</organism>
<dbReference type="CDD" id="cd00293">
    <property type="entry name" value="USP-like"/>
    <property type="match status" value="1"/>
</dbReference>
<dbReference type="Pfam" id="PF00582">
    <property type="entry name" value="Usp"/>
    <property type="match status" value="1"/>
</dbReference>
<dbReference type="InterPro" id="IPR006015">
    <property type="entry name" value="Universal_stress_UspA"/>
</dbReference>
<name>A0A0R1UTF1_9LACO</name>
<evidence type="ECO:0000313" key="3">
    <source>
        <dbReference type="EMBL" id="KRL96052.1"/>
    </source>
</evidence>
<feature type="domain" description="UspA" evidence="2">
    <location>
        <begin position="8"/>
        <end position="149"/>
    </location>
</feature>
<reference evidence="3 4" key="1">
    <citation type="journal article" date="2015" name="Genome Announc.">
        <title>Expanding the biotechnology potential of lactobacilli through comparative genomics of 213 strains and associated genera.</title>
        <authorList>
            <person name="Sun Z."/>
            <person name="Harris H.M."/>
            <person name="McCann A."/>
            <person name="Guo C."/>
            <person name="Argimon S."/>
            <person name="Zhang W."/>
            <person name="Yang X."/>
            <person name="Jeffery I.B."/>
            <person name="Cooney J.C."/>
            <person name="Kagawa T.F."/>
            <person name="Liu W."/>
            <person name="Song Y."/>
            <person name="Salvetti E."/>
            <person name="Wrobel A."/>
            <person name="Rasinkangas P."/>
            <person name="Parkhill J."/>
            <person name="Rea M.C."/>
            <person name="O'Sullivan O."/>
            <person name="Ritari J."/>
            <person name="Douillard F.P."/>
            <person name="Paul Ross R."/>
            <person name="Yang R."/>
            <person name="Briner A.E."/>
            <person name="Felis G.E."/>
            <person name="de Vos W.M."/>
            <person name="Barrangou R."/>
            <person name="Klaenhammer T.R."/>
            <person name="Caufield P.W."/>
            <person name="Cui Y."/>
            <person name="Zhang H."/>
            <person name="O'Toole P.W."/>
        </authorList>
    </citation>
    <scope>NUCLEOTIDE SEQUENCE [LARGE SCALE GENOMIC DNA]</scope>
    <source>
        <strain evidence="3 4">DSM 18793</strain>
    </source>
</reference>
<dbReference type="PANTHER" id="PTHR46268:SF6">
    <property type="entry name" value="UNIVERSAL STRESS PROTEIN UP12"/>
    <property type="match status" value="1"/>
</dbReference>
<protein>
    <submittedName>
        <fullName evidence="3">UspA domain-containing protein</fullName>
    </submittedName>
</protein>
<evidence type="ECO:0000313" key="4">
    <source>
        <dbReference type="Proteomes" id="UP000051084"/>
    </source>
</evidence>
<dbReference type="PANTHER" id="PTHR46268">
    <property type="entry name" value="STRESS RESPONSE PROTEIN NHAX"/>
    <property type="match status" value="1"/>
</dbReference>
<dbReference type="RefSeq" id="WP_054652561.1">
    <property type="nucleotide sequence ID" value="NZ_AZGC01000013.1"/>
</dbReference>
<dbReference type="PATRIC" id="fig|1423742.4.peg.515"/>
<comment type="caution">
    <text evidence="3">The sequence shown here is derived from an EMBL/GenBank/DDBJ whole genome shotgun (WGS) entry which is preliminary data.</text>
</comment>
<proteinExistence type="inferred from homology"/>
<evidence type="ECO:0000256" key="1">
    <source>
        <dbReference type="ARBA" id="ARBA00008791"/>
    </source>
</evidence>
<dbReference type="Proteomes" id="UP000051084">
    <property type="component" value="Unassembled WGS sequence"/>
</dbReference>
<evidence type="ECO:0000259" key="2">
    <source>
        <dbReference type="Pfam" id="PF00582"/>
    </source>
</evidence>
<dbReference type="Gene3D" id="3.40.50.620">
    <property type="entry name" value="HUPs"/>
    <property type="match status" value="1"/>
</dbReference>
<keyword evidence="4" id="KW-1185">Reference proteome</keyword>
<gene>
    <name evidence="3" type="ORF">FC21_GL000492</name>
</gene>
<dbReference type="PRINTS" id="PR01438">
    <property type="entry name" value="UNVRSLSTRESS"/>
</dbReference>
<dbReference type="InterPro" id="IPR006016">
    <property type="entry name" value="UspA"/>
</dbReference>
<dbReference type="SUPFAM" id="SSF52402">
    <property type="entry name" value="Adenine nucleotide alpha hydrolases-like"/>
    <property type="match status" value="1"/>
</dbReference>
<dbReference type="EMBL" id="AZGC01000013">
    <property type="protein sequence ID" value="KRL96052.1"/>
    <property type="molecule type" value="Genomic_DNA"/>
</dbReference>
<dbReference type="OrthoDB" id="2243761at2"/>
<dbReference type="AlphaFoldDB" id="A0A0R1UTF1"/>
<comment type="similarity">
    <text evidence="1">Belongs to the universal stress protein A family.</text>
</comment>
<sequence length="154" mass="17017">MEIKPKKFHKILVGVDEAPDALAAFYYAVDKAKRDGSELGIVSIFETKRVNVFQILDDEYVHDSRDKLEHRIQEYVQAAIDYGVDPKQITAIVDEGDKPAERICNHVVPEFNPDLIVVGSIGKPGSRKTIGSQASEIVEHSGVSVTVVRADNEA</sequence>
<dbReference type="InterPro" id="IPR014729">
    <property type="entry name" value="Rossmann-like_a/b/a_fold"/>
</dbReference>
<dbReference type="STRING" id="417373.GCA_001570685_00440"/>